<dbReference type="PROSITE" id="PS00194">
    <property type="entry name" value="THIOREDOXIN_1"/>
    <property type="match status" value="1"/>
</dbReference>
<dbReference type="SUPFAM" id="SSF52833">
    <property type="entry name" value="Thioredoxin-like"/>
    <property type="match status" value="1"/>
</dbReference>
<dbReference type="EMBL" id="FPHE01000071">
    <property type="protein sequence ID" value="SFV56679.1"/>
    <property type="molecule type" value="Genomic_DNA"/>
</dbReference>
<dbReference type="InterPro" id="IPR036249">
    <property type="entry name" value="Thioredoxin-like_sf"/>
</dbReference>
<dbReference type="CDD" id="cd02966">
    <property type="entry name" value="TlpA_like_family"/>
    <property type="match status" value="1"/>
</dbReference>
<dbReference type="PANTHER" id="PTHR42852:SF13">
    <property type="entry name" value="PROTEIN DIPZ"/>
    <property type="match status" value="1"/>
</dbReference>
<dbReference type="Pfam" id="PF00578">
    <property type="entry name" value="AhpC-TSA"/>
    <property type="match status" value="1"/>
</dbReference>
<evidence type="ECO:0000259" key="1">
    <source>
        <dbReference type="PROSITE" id="PS51352"/>
    </source>
</evidence>
<dbReference type="PROSITE" id="PS51352">
    <property type="entry name" value="THIOREDOXIN_2"/>
    <property type="match status" value="1"/>
</dbReference>
<dbReference type="InterPro" id="IPR017937">
    <property type="entry name" value="Thioredoxin_CS"/>
</dbReference>
<evidence type="ECO:0000313" key="2">
    <source>
        <dbReference type="EMBL" id="SFV56679.1"/>
    </source>
</evidence>
<dbReference type="GO" id="GO:0016491">
    <property type="term" value="F:oxidoreductase activity"/>
    <property type="evidence" value="ECO:0007669"/>
    <property type="project" value="InterPro"/>
</dbReference>
<sequence>MKKIILTILLALTVTLQAEFEKFTLTNTEGKQLNITESKDGLVFEEHKGKAIFLVIFGHNCPPCKAEIPEFIEFTKKYKDKLEIVAIEAQRYDVKQLKAFKEKNGINYNLVAGKEHENFVGYIATKAQWNGAIPFLIAIDKNGAVDSMEQGFISKKTLEELIEKLTK</sequence>
<dbReference type="GO" id="GO:0016209">
    <property type="term" value="F:antioxidant activity"/>
    <property type="evidence" value="ECO:0007669"/>
    <property type="project" value="InterPro"/>
</dbReference>
<feature type="domain" description="Thioredoxin" evidence="1">
    <location>
        <begin position="14"/>
        <end position="167"/>
    </location>
</feature>
<organism evidence="2">
    <name type="scientific">hydrothermal vent metagenome</name>
    <dbReference type="NCBI Taxonomy" id="652676"/>
    <lineage>
        <taxon>unclassified sequences</taxon>
        <taxon>metagenomes</taxon>
        <taxon>ecological metagenomes</taxon>
    </lineage>
</organism>
<dbReference type="InterPro" id="IPR013766">
    <property type="entry name" value="Thioredoxin_domain"/>
</dbReference>
<proteinExistence type="predicted"/>
<dbReference type="PANTHER" id="PTHR42852">
    <property type="entry name" value="THIOL:DISULFIDE INTERCHANGE PROTEIN DSBE"/>
    <property type="match status" value="1"/>
</dbReference>
<reference evidence="2" key="1">
    <citation type="submission" date="2016-10" db="EMBL/GenBank/DDBJ databases">
        <authorList>
            <person name="de Groot N.N."/>
        </authorList>
    </citation>
    <scope>NUCLEOTIDE SEQUENCE</scope>
</reference>
<gene>
    <name evidence="2" type="ORF">MNB_SV-12-1750</name>
</gene>
<dbReference type="InterPro" id="IPR050553">
    <property type="entry name" value="Thioredoxin_ResA/DsbE_sf"/>
</dbReference>
<dbReference type="Gene3D" id="3.40.30.10">
    <property type="entry name" value="Glutaredoxin"/>
    <property type="match status" value="1"/>
</dbReference>
<name>A0A1W1BT15_9ZZZZ</name>
<accession>A0A1W1BT15</accession>
<dbReference type="AlphaFoldDB" id="A0A1W1BT15"/>
<dbReference type="InterPro" id="IPR000866">
    <property type="entry name" value="AhpC/TSA"/>
</dbReference>
<protein>
    <submittedName>
        <fullName evidence="2">Thioredoxin</fullName>
    </submittedName>
</protein>